<dbReference type="PANTHER" id="PTHR31232">
    <property type="match status" value="1"/>
</dbReference>
<dbReference type="GO" id="GO:0060320">
    <property type="term" value="P:rejection of self pollen"/>
    <property type="evidence" value="ECO:0007669"/>
    <property type="project" value="UniProtKB-KW"/>
</dbReference>
<evidence type="ECO:0000256" key="5">
    <source>
        <dbReference type="ARBA" id="ARBA00022729"/>
    </source>
</evidence>
<gene>
    <name evidence="7" type="ORF">CCACVL1_28956</name>
</gene>
<dbReference type="InterPro" id="IPR010264">
    <property type="entry name" value="Self-incomp_S1"/>
</dbReference>
<sequence length="226" mass="27297">MAKLKETFLVVLALFWFLYPSFAVKKEDILFIKYHIHITNDLPSDLPPGVPYLELHCKSKTKDLGLRKMLRHEDYSWDTKINYWRTTLFFCNVSWEGKQRYIEAFKAIRDEWRCLKYHHSCMWSCSLYPAFAVKNEEDLLFINYHIHITNDLPTYVPPKIPFLDLHCKSKTRDLGEKKLVQREDYTWDTKINYFRTTLFFCNAFWEQKHRFYATAMKMLSVDSHHS</sequence>
<keyword evidence="5 6" id="KW-0732">Signal</keyword>
<keyword evidence="4 6" id="KW-0964">Secreted</keyword>
<feature type="signal peptide" evidence="6">
    <location>
        <begin position="1"/>
        <end position="23"/>
    </location>
</feature>
<organism evidence="7 8">
    <name type="scientific">Corchorus capsularis</name>
    <name type="common">Jute</name>
    <dbReference type="NCBI Taxonomy" id="210143"/>
    <lineage>
        <taxon>Eukaryota</taxon>
        <taxon>Viridiplantae</taxon>
        <taxon>Streptophyta</taxon>
        <taxon>Embryophyta</taxon>
        <taxon>Tracheophyta</taxon>
        <taxon>Spermatophyta</taxon>
        <taxon>Magnoliopsida</taxon>
        <taxon>eudicotyledons</taxon>
        <taxon>Gunneridae</taxon>
        <taxon>Pentapetalae</taxon>
        <taxon>rosids</taxon>
        <taxon>malvids</taxon>
        <taxon>Malvales</taxon>
        <taxon>Malvaceae</taxon>
        <taxon>Grewioideae</taxon>
        <taxon>Apeibeae</taxon>
        <taxon>Corchorus</taxon>
    </lineage>
</organism>
<comment type="similarity">
    <text evidence="2 6">Belongs to the plant self-incompatibility (S1) protein family.</text>
</comment>
<dbReference type="GO" id="GO:0005576">
    <property type="term" value="C:extracellular region"/>
    <property type="evidence" value="ECO:0007669"/>
    <property type="project" value="UniProtKB-SubCell"/>
</dbReference>
<comment type="caution">
    <text evidence="7">The sequence shown here is derived from an EMBL/GenBank/DDBJ whole genome shotgun (WGS) entry which is preliminary data.</text>
</comment>
<name>A0A1R3G4L7_COCAP</name>
<dbReference type="Proteomes" id="UP000188268">
    <property type="component" value="Unassembled WGS sequence"/>
</dbReference>
<evidence type="ECO:0000256" key="6">
    <source>
        <dbReference type="RuleBase" id="RU367044"/>
    </source>
</evidence>
<dbReference type="Pfam" id="PF05938">
    <property type="entry name" value="Self-incomp_S1"/>
    <property type="match status" value="2"/>
</dbReference>
<keyword evidence="8" id="KW-1185">Reference proteome</keyword>
<evidence type="ECO:0000256" key="3">
    <source>
        <dbReference type="ARBA" id="ARBA00022471"/>
    </source>
</evidence>
<feature type="chain" id="PRO_5025097897" description="S-protein homolog" evidence="6">
    <location>
        <begin position="24"/>
        <end position="226"/>
    </location>
</feature>
<evidence type="ECO:0000256" key="2">
    <source>
        <dbReference type="ARBA" id="ARBA00005581"/>
    </source>
</evidence>
<reference evidence="7 8" key="1">
    <citation type="submission" date="2013-09" db="EMBL/GenBank/DDBJ databases">
        <title>Corchorus capsularis genome sequencing.</title>
        <authorList>
            <person name="Alam M."/>
            <person name="Haque M.S."/>
            <person name="Islam M.S."/>
            <person name="Emdad E.M."/>
            <person name="Islam M.M."/>
            <person name="Ahmed B."/>
            <person name="Halim A."/>
            <person name="Hossen Q.M.M."/>
            <person name="Hossain M.Z."/>
            <person name="Ahmed R."/>
            <person name="Khan M.M."/>
            <person name="Islam R."/>
            <person name="Rashid M.M."/>
            <person name="Khan S.A."/>
            <person name="Rahman M.S."/>
            <person name="Alam M."/>
        </authorList>
    </citation>
    <scope>NUCLEOTIDE SEQUENCE [LARGE SCALE GENOMIC DNA]</scope>
    <source>
        <strain evidence="8">cv. CVL-1</strain>
        <tissue evidence="7">Whole seedling</tissue>
    </source>
</reference>
<dbReference type="Gramene" id="OMO53006">
    <property type="protein sequence ID" value="OMO53006"/>
    <property type="gene ID" value="CCACVL1_28956"/>
</dbReference>
<comment type="subcellular location">
    <subcellularLocation>
        <location evidence="1 6">Secreted</location>
    </subcellularLocation>
</comment>
<dbReference type="EMBL" id="AWWV01015343">
    <property type="protein sequence ID" value="OMO53006.1"/>
    <property type="molecule type" value="Genomic_DNA"/>
</dbReference>
<evidence type="ECO:0000313" key="7">
    <source>
        <dbReference type="EMBL" id="OMO53006.1"/>
    </source>
</evidence>
<dbReference type="AlphaFoldDB" id="A0A1R3G4L7"/>
<keyword evidence="3 6" id="KW-0713">Self-incompatibility</keyword>
<evidence type="ECO:0000256" key="4">
    <source>
        <dbReference type="ARBA" id="ARBA00022525"/>
    </source>
</evidence>
<dbReference type="PANTHER" id="PTHR31232:SF164">
    <property type="entry name" value="S-PROTEIN HOMOLOG"/>
    <property type="match status" value="1"/>
</dbReference>
<evidence type="ECO:0000313" key="8">
    <source>
        <dbReference type="Proteomes" id="UP000188268"/>
    </source>
</evidence>
<accession>A0A1R3G4L7</accession>
<evidence type="ECO:0000256" key="1">
    <source>
        <dbReference type="ARBA" id="ARBA00004613"/>
    </source>
</evidence>
<protein>
    <recommendedName>
        <fullName evidence="6">S-protein homolog</fullName>
    </recommendedName>
</protein>
<proteinExistence type="inferred from homology"/>
<dbReference type="OrthoDB" id="1727555at2759"/>